<protein>
    <submittedName>
        <fullName evidence="2">Uncharacterized protein</fullName>
    </submittedName>
</protein>
<sequence>MGQMFSRNFPDESADVISKPDRFAELVLAICWAGAFYAIAMIFTTVQLIDRWRGPRDDNPTGFFSVLGAAILSIAWPAVLVLLAINSN</sequence>
<organism evidence="2 3">
    <name type="scientific">Niveomyces insectorum RCEF 264</name>
    <dbReference type="NCBI Taxonomy" id="1081102"/>
    <lineage>
        <taxon>Eukaryota</taxon>
        <taxon>Fungi</taxon>
        <taxon>Dikarya</taxon>
        <taxon>Ascomycota</taxon>
        <taxon>Pezizomycotina</taxon>
        <taxon>Sordariomycetes</taxon>
        <taxon>Hypocreomycetidae</taxon>
        <taxon>Hypocreales</taxon>
        <taxon>Cordycipitaceae</taxon>
        <taxon>Niveomyces</taxon>
    </lineage>
</organism>
<keyword evidence="1" id="KW-0472">Membrane</keyword>
<feature type="transmembrane region" description="Helical" evidence="1">
    <location>
        <begin position="61"/>
        <end position="85"/>
    </location>
</feature>
<keyword evidence="1" id="KW-0812">Transmembrane</keyword>
<keyword evidence="1" id="KW-1133">Transmembrane helix</keyword>
<feature type="transmembrane region" description="Helical" evidence="1">
    <location>
        <begin position="26"/>
        <end position="49"/>
    </location>
</feature>
<gene>
    <name evidence="2" type="ORF">SPI_07843</name>
</gene>
<dbReference type="Proteomes" id="UP000076874">
    <property type="component" value="Unassembled WGS sequence"/>
</dbReference>
<comment type="caution">
    <text evidence="2">The sequence shown here is derived from an EMBL/GenBank/DDBJ whole genome shotgun (WGS) entry which is preliminary data.</text>
</comment>
<reference evidence="2 3" key="1">
    <citation type="journal article" date="2016" name="Genome Biol. Evol.">
        <title>Divergent and convergent evolution of fungal pathogenicity.</title>
        <authorList>
            <person name="Shang Y."/>
            <person name="Xiao G."/>
            <person name="Zheng P."/>
            <person name="Cen K."/>
            <person name="Zhan S."/>
            <person name="Wang C."/>
        </authorList>
    </citation>
    <scope>NUCLEOTIDE SEQUENCE [LARGE SCALE GENOMIC DNA]</scope>
    <source>
        <strain evidence="2 3">RCEF 264</strain>
    </source>
</reference>
<evidence type="ECO:0000313" key="2">
    <source>
        <dbReference type="EMBL" id="OAA56232.1"/>
    </source>
</evidence>
<proteinExistence type="predicted"/>
<dbReference type="AlphaFoldDB" id="A0A167P2X7"/>
<keyword evidence="3" id="KW-1185">Reference proteome</keyword>
<name>A0A167P2X7_9HYPO</name>
<evidence type="ECO:0000256" key="1">
    <source>
        <dbReference type="SAM" id="Phobius"/>
    </source>
</evidence>
<dbReference type="OrthoDB" id="4987761at2759"/>
<accession>A0A167P2X7</accession>
<dbReference type="EMBL" id="AZHD01000017">
    <property type="protein sequence ID" value="OAA56232.1"/>
    <property type="molecule type" value="Genomic_DNA"/>
</dbReference>
<evidence type="ECO:0000313" key="3">
    <source>
        <dbReference type="Proteomes" id="UP000076874"/>
    </source>
</evidence>